<gene>
    <name evidence="2" type="ORF">RchiOBHm_Chr5g0038671</name>
</gene>
<reference evidence="2 3" key="1">
    <citation type="journal article" date="2018" name="Nat. Genet.">
        <title>The Rosa genome provides new insights in the design of modern roses.</title>
        <authorList>
            <person name="Bendahmane M."/>
        </authorList>
    </citation>
    <scope>NUCLEOTIDE SEQUENCE [LARGE SCALE GENOMIC DNA]</scope>
    <source>
        <strain evidence="3">cv. Old Blush</strain>
    </source>
</reference>
<comment type="caution">
    <text evidence="2">The sequence shown here is derived from an EMBL/GenBank/DDBJ whole genome shotgun (WGS) entry which is preliminary data.</text>
</comment>
<name>A0A2P6QC20_ROSCH</name>
<evidence type="ECO:0000313" key="3">
    <source>
        <dbReference type="Proteomes" id="UP000238479"/>
    </source>
</evidence>
<evidence type="ECO:0000313" key="2">
    <source>
        <dbReference type="EMBL" id="PRQ31727.1"/>
    </source>
</evidence>
<dbReference type="AlphaFoldDB" id="A0A2P6QC20"/>
<organism evidence="2 3">
    <name type="scientific">Rosa chinensis</name>
    <name type="common">China rose</name>
    <dbReference type="NCBI Taxonomy" id="74649"/>
    <lineage>
        <taxon>Eukaryota</taxon>
        <taxon>Viridiplantae</taxon>
        <taxon>Streptophyta</taxon>
        <taxon>Embryophyta</taxon>
        <taxon>Tracheophyta</taxon>
        <taxon>Spermatophyta</taxon>
        <taxon>Magnoliopsida</taxon>
        <taxon>eudicotyledons</taxon>
        <taxon>Gunneridae</taxon>
        <taxon>Pentapetalae</taxon>
        <taxon>rosids</taxon>
        <taxon>fabids</taxon>
        <taxon>Rosales</taxon>
        <taxon>Rosaceae</taxon>
        <taxon>Rosoideae</taxon>
        <taxon>Rosoideae incertae sedis</taxon>
        <taxon>Rosa</taxon>
    </lineage>
</organism>
<accession>A0A2P6QC20</accession>
<sequence>MILLNKVVLSSYNFNAGVSFMFYQILISYFMKTSHHEEYLCVKISYQGIGIGAMLGDTTEWRKC</sequence>
<feature type="transmembrane region" description="Helical" evidence="1">
    <location>
        <begin position="12"/>
        <end position="30"/>
    </location>
</feature>
<dbReference type="EMBL" id="PDCK01000043">
    <property type="protein sequence ID" value="PRQ31727.1"/>
    <property type="molecule type" value="Genomic_DNA"/>
</dbReference>
<protein>
    <submittedName>
        <fullName evidence="2">Uncharacterized protein</fullName>
    </submittedName>
</protein>
<keyword evidence="1" id="KW-0472">Membrane</keyword>
<dbReference type="Gramene" id="PRQ31727">
    <property type="protein sequence ID" value="PRQ31727"/>
    <property type="gene ID" value="RchiOBHm_Chr5g0038671"/>
</dbReference>
<keyword evidence="1" id="KW-1133">Transmembrane helix</keyword>
<keyword evidence="3" id="KW-1185">Reference proteome</keyword>
<evidence type="ECO:0000256" key="1">
    <source>
        <dbReference type="SAM" id="Phobius"/>
    </source>
</evidence>
<dbReference type="Proteomes" id="UP000238479">
    <property type="component" value="Chromosome 5"/>
</dbReference>
<proteinExistence type="predicted"/>
<keyword evidence="1" id="KW-0812">Transmembrane</keyword>